<keyword evidence="2" id="KW-1185">Reference proteome</keyword>
<evidence type="ECO:0000313" key="1">
    <source>
        <dbReference type="EMBL" id="KAF3593526.1"/>
    </source>
</evidence>
<accession>A0ABQ7EAI8</accession>
<name>A0ABQ7EAI8_BRACR</name>
<reference evidence="1 2" key="1">
    <citation type="journal article" date="2020" name="BMC Genomics">
        <title>Intraspecific diversification of the crop wild relative Brassica cretica Lam. using demographic model selection.</title>
        <authorList>
            <person name="Kioukis A."/>
            <person name="Michalopoulou V.A."/>
            <person name="Briers L."/>
            <person name="Pirintsos S."/>
            <person name="Studholme D.J."/>
            <person name="Pavlidis P."/>
            <person name="Sarris P.F."/>
        </authorList>
    </citation>
    <scope>NUCLEOTIDE SEQUENCE [LARGE SCALE GENOMIC DNA]</scope>
    <source>
        <strain evidence="2">cv. PFS-1207/04</strain>
    </source>
</reference>
<proteinExistence type="predicted"/>
<dbReference type="Proteomes" id="UP000266723">
    <property type="component" value="Unassembled WGS sequence"/>
</dbReference>
<organism evidence="1 2">
    <name type="scientific">Brassica cretica</name>
    <name type="common">Mustard</name>
    <dbReference type="NCBI Taxonomy" id="69181"/>
    <lineage>
        <taxon>Eukaryota</taxon>
        <taxon>Viridiplantae</taxon>
        <taxon>Streptophyta</taxon>
        <taxon>Embryophyta</taxon>
        <taxon>Tracheophyta</taxon>
        <taxon>Spermatophyta</taxon>
        <taxon>Magnoliopsida</taxon>
        <taxon>eudicotyledons</taxon>
        <taxon>Gunneridae</taxon>
        <taxon>Pentapetalae</taxon>
        <taxon>rosids</taxon>
        <taxon>malvids</taxon>
        <taxon>Brassicales</taxon>
        <taxon>Brassicaceae</taxon>
        <taxon>Brassiceae</taxon>
        <taxon>Brassica</taxon>
    </lineage>
</organism>
<protein>
    <submittedName>
        <fullName evidence="1">Uncharacterized protein</fullName>
    </submittedName>
</protein>
<gene>
    <name evidence="1" type="ORF">DY000_02021701</name>
</gene>
<evidence type="ECO:0000313" key="2">
    <source>
        <dbReference type="Proteomes" id="UP000266723"/>
    </source>
</evidence>
<sequence>MPKMTIVEMRNAGDDDGGDVKRRNRRGPRYCGSFGLVNFGHGPMWGGSTRVCGAFETRVSSSPETFGVLLTDKKESTTGASLLPRSTTIASLLPRSSSSIYHCSFTSSSIYHQLPSTQVNEKKRTNEDSIFTIRGPDRKAYVASGAGLDRGLGTAGYGGLTRKDPPEIETAAGRATAGRVVPIAIPTDVSSPQPFSESFLKRTNLAREIKRMTLRNISVYVY</sequence>
<comment type="caution">
    <text evidence="1">The sequence shown here is derived from an EMBL/GenBank/DDBJ whole genome shotgun (WGS) entry which is preliminary data.</text>
</comment>
<dbReference type="EMBL" id="QGKV02000299">
    <property type="protein sequence ID" value="KAF3593526.1"/>
    <property type="molecule type" value="Genomic_DNA"/>
</dbReference>